<dbReference type="InterPro" id="IPR018060">
    <property type="entry name" value="HTH_AraC"/>
</dbReference>
<keyword evidence="9" id="KW-0234">DNA repair</keyword>
<dbReference type="GO" id="GO:0043565">
    <property type="term" value="F:sequence-specific DNA binding"/>
    <property type="evidence" value="ECO:0007669"/>
    <property type="project" value="InterPro"/>
</dbReference>
<dbReference type="PROSITE" id="PS00374">
    <property type="entry name" value="MGMT"/>
    <property type="match status" value="1"/>
</dbReference>
<dbReference type="SUPFAM" id="SSF53155">
    <property type="entry name" value="Methylated DNA-protein cysteine methyltransferase domain"/>
    <property type="match status" value="1"/>
</dbReference>
<comment type="catalytic activity">
    <reaction evidence="10">
        <text>a 6-O-methyl-2'-deoxyguanosine in DNA + L-cysteinyl-[protein] = S-methyl-L-cysteinyl-[protein] + a 2'-deoxyguanosine in DNA</text>
        <dbReference type="Rhea" id="RHEA:24000"/>
        <dbReference type="Rhea" id="RHEA-COMP:10131"/>
        <dbReference type="Rhea" id="RHEA-COMP:10132"/>
        <dbReference type="Rhea" id="RHEA-COMP:11367"/>
        <dbReference type="Rhea" id="RHEA-COMP:11368"/>
        <dbReference type="ChEBI" id="CHEBI:29950"/>
        <dbReference type="ChEBI" id="CHEBI:82612"/>
        <dbReference type="ChEBI" id="CHEBI:85445"/>
        <dbReference type="ChEBI" id="CHEBI:85448"/>
        <dbReference type="EC" id="2.1.1.63"/>
    </reaction>
</comment>
<evidence type="ECO:0000256" key="5">
    <source>
        <dbReference type="ARBA" id="ARBA00022679"/>
    </source>
</evidence>
<accession>A0A4R2LG00</accession>
<dbReference type="Gene3D" id="1.10.10.60">
    <property type="entry name" value="Homeodomain-like"/>
    <property type="match status" value="1"/>
</dbReference>
<dbReference type="EC" id="2.1.1.63" evidence="3"/>
<dbReference type="Pfam" id="PF12833">
    <property type="entry name" value="HTH_18"/>
    <property type="match status" value="1"/>
</dbReference>
<feature type="domain" description="HTH araC/xylS-type" evidence="11">
    <location>
        <begin position="11"/>
        <end position="108"/>
    </location>
</feature>
<evidence type="ECO:0000256" key="4">
    <source>
        <dbReference type="ARBA" id="ARBA00022603"/>
    </source>
</evidence>
<keyword evidence="8" id="KW-0804">Transcription</keyword>
<dbReference type="InterPro" id="IPR001497">
    <property type="entry name" value="MethylDNA_cys_MeTrfase_AS"/>
</dbReference>
<dbReference type="InterPro" id="IPR036631">
    <property type="entry name" value="MGMT_N_sf"/>
</dbReference>
<evidence type="ECO:0000256" key="1">
    <source>
        <dbReference type="ARBA" id="ARBA00001286"/>
    </source>
</evidence>
<dbReference type="GO" id="GO:0032259">
    <property type="term" value="P:methylation"/>
    <property type="evidence" value="ECO:0007669"/>
    <property type="project" value="UniProtKB-KW"/>
</dbReference>
<protein>
    <recommendedName>
        <fullName evidence="3">methylated-DNA--[protein]-cysteine S-methyltransferase</fullName>
        <ecNumber evidence="3">2.1.1.63</ecNumber>
    </recommendedName>
</protein>
<proteinExistence type="inferred from homology"/>
<dbReference type="AlphaFoldDB" id="A0A4R2LG00"/>
<gene>
    <name evidence="12" type="ORF">EV688_10118</name>
</gene>
<keyword evidence="6" id="KW-0227">DNA damage</keyword>
<sequence length="282" mass="30513">MPASTHYQRVAWAIRYLQQHHQEQPSLSELAAAVHLSPAHFQRIFTAWAGVSPKKFLQYLTLEHARSLLAENATVEEAASASGLSGTGRLHDLFITLDGMTPGEFRRGGATLQIRTAIHETHFGRVRIASTARGICSLSFVDYDNESASLERLERRFPNAALTRGTDAHQQAALRCFGGTGRGLGPVQLHLQGSPFQLKVWESLLRIPSGRLATYAQIAGELGRPGAARAVGTAIGSNPVAVLIPCHRVIRSSGALGGYRWGLPRKAALIGWESAQRASPEA</sequence>
<dbReference type="GO" id="GO:0003700">
    <property type="term" value="F:DNA-binding transcription factor activity"/>
    <property type="evidence" value="ECO:0007669"/>
    <property type="project" value="InterPro"/>
</dbReference>
<dbReference type="PANTHER" id="PTHR10815:SF13">
    <property type="entry name" value="METHYLATED-DNA--PROTEIN-CYSTEINE METHYLTRANSFERASE"/>
    <property type="match status" value="1"/>
</dbReference>
<evidence type="ECO:0000256" key="6">
    <source>
        <dbReference type="ARBA" id="ARBA00022763"/>
    </source>
</evidence>
<dbReference type="InterPro" id="IPR014048">
    <property type="entry name" value="MethylDNA_cys_MeTrfase_DNA-bd"/>
</dbReference>
<comment type="catalytic activity">
    <reaction evidence="1">
        <text>a 4-O-methyl-thymidine in DNA + L-cysteinyl-[protein] = a thymidine in DNA + S-methyl-L-cysteinyl-[protein]</text>
        <dbReference type="Rhea" id="RHEA:53428"/>
        <dbReference type="Rhea" id="RHEA-COMP:10131"/>
        <dbReference type="Rhea" id="RHEA-COMP:10132"/>
        <dbReference type="Rhea" id="RHEA-COMP:13555"/>
        <dbReference type="Rhea" id="RHEA-COMP:13556"/>
        <dbReference type="ChEBI" id="CHEBI:29950"/>
        <dbReference type="ChEBI" id="CHEBI:82612"/>
        <dbReference type="ChEBI" id="CHEBI:137386"/>
        <dbReference type="ChEBI" id="CHEBI:137387"/>
        <dbReference type="EC" id="2.1.1.63"/>
    </reaction>
</comment>
<dbReference type="InterPro" id="IPR036217">
    <property type="entry name" value="MethylDNA_cys_MeTrfase_DNAb"/>
</dbReference>
<dbReference type="GO" id="GO:0003908">
    <property type="term" value="F:methylated-DNA-[protein]-cysteine S-methyltransferase activity"/>
    <property type="evidence" value="ECO:0007669"/>
    <property type="project" value="UniProtKB-EC"/>
</dbReference>
<reference evidence="12 13" key="1">
    <citation type="submission" date="2019-03" db="EMBL/GenBank/DDBJ databases">
        <title>Genomic Encyclopedia of Type Strains, Phase IV (KMG-IV): sequencing the most valuable type-strain genomes for metagenomic binning, comparative biology and taxonomic classification.</title>
        <authorList>
            <person name="Goeker M."/>
        </authorList>
    </citation>
    <scope>NUCLEOTIDE SEQUENCE [LARGE SCALE GENOMIC DNA]</scope>
    <source>
        <strain evidence="12 13">DSM 23344</strain>
    </source>
</reference>
<dbReference type="InterPro" id="IPR009057">
    <property type="entry name" value="Homeodomain-like_sf"/>
</dbReference>
<dbReference type="EMBL" id="SLWX01000001">
    <property type="protein sequence ID" value="TCO78205.1"/>
    <property type="molecule type" value="Genomic_DNA"/>
</dbReference>
<dbReference type="PROSITE" id="PS01124">
    <property type="entry name" value="HTH_ARAC_FAMILY_2"/>
    <property type="match status" value="1"/>
</dbReference>
<dbReference type="SUPFAM" id="SSF46767">
    <property type="entry name" value="Methylated DNA-protein cysteine methyltransferase, C-terminal domain"/>
    <property type="match status" value="1"/>
</dbReference>
<evidence type="ECO:0000313" key="12">
    <source>
        <dbReference type="EMBL" id="TCO78205.1"/>
    </source>
</evidence>
<dbReference type="SUPFAM" id="SSF46689">
    <property type="entry name" value="Homeodomain-like"/>
    <property type="match status" value="1"/>
</dbReference>
<keyword evidence="4 12" id="KW-0489">Methyltransferase</keyword>
<dbReference type="FunFam" id="1.10.10.10:FF:000214">
    <property type="entry name" value="Methylated-DNA--protein-cysteine methyltransferase"/>
    <property type="match status" value="1"/>
</dbReference>
<dbReference type="Pfam" id="PF01035">
    <property type="entry name" value="DNA_binding_1"/>
    <property type="match status" value="1"/>
</dbReference>
<dbReference type="CDD" id="cd06445">
    <property type="entry name" value="ATase"/>
    <property type="match status" value="1"/>
</dbReference>
<dbReference type="Proteomes" id="UP000294980">
    <property type="component" value="Unassembled WGS sequence"/>
</dbReference>
<comment type="caution">
    <text evidence="12">The sequence shown here is derived from an EMBL/GenBank/DDBJ whole genome shotgun (WGS) entry which is preliminary data.</text>
</comment>
<name>A0A4R2LG00_9GAMM</name>
<keyword evidence="13" id="KW-1185">Reference proteome</keyword>
<dbReference type="OrthoDB" id="9802228at2"/>
<dbReference type="RefSeq" id="WP_117316168.1">
    <property type="nucleotide sequence ID" value="NZ_QQSW01000006.1"/>
</dbReference>
<dbReference type="NCBIfam" id="TIGR00589">
    <property type="entry name" value="ogt"/>
    <property type="match status" value="1"/>
</dbReference>
<dbReference type="InterPro" id="IPR036388">
    <property type="entry name" value="WH-like_DNA-bd_sf"/>
</dbReference>
<dbReference type="SMART" id="SM00342">
    <property type="entry name" value="HTH_ARAC"/>
    <property type="match status" value="1"/>
</dbReference>
<dbReference type="GO" id="GO:0006281">
    <property type="term" value="P:DNA repair"/>
    <property type="evidence" value="ECO:0007669"/>
    <property type="project" value="UniProtKB-KW"/>
</dbReference>
<evidence type="ECO:0000256" key="3">
    <source>
        <dbReference type="ARBA" id="ARBA00011918"/>
    </source>
</evidence>
<evidence type="ECO:0000313" key="13">
    <source>
        <dbReference type="Proteomes" id="UP000294980"/>
    </source>
</evidence>
<organism evidence="12 13">
    <name type="scientific">Chromatocurvus halotolerans</name>
    <dbReference type="NCBI Taxonomy" id="1132028"/>
    <lineage>
        <taxon>Bacteria</taxon>
        <taxon>Pseudomonadati</taxon>
        <taxon>Pseudomonadota</taxon>
        <taxon>Gammaproteobacteria</taxon>
        <taxon>Cellvibrionales</taxon>
        <taxon>Halieaceae</taxon>
        <taxon>Chromatocurvus</taxon>
    </lineage>
</organism>
<dbReference type="PANTHER" id="PTHR10815">
    <property type="entry name" value="METHYLATED-DNA--PROTEIN-CYSTEINE METHYLTRANSFERASE"/>
    <property type="match status" value="1"/>
</dbReference>
<evidence type="ECO:0000256" key="7">
    <source>
        <dbReference type="ARBA" id="ARBA00023015"/>
    </source>
</evidence>
<evidence type="ECO:0000256" key="9">
    <source>
        <dbReference type="ARBA" id="ARBA00023204"/>
    </source>
</evidence>
<keyword evidence="7" id="KW-0805">Transcription regulation</keyword>
<evidence type="ECO:0000256" key="10">
    <source>
        <dbReference type="ARBA" id="ARBA00049348"/>
    </source>
</evidence>
<dbReference type="Gene3D" id="3.30.160.70">
    <property type="entry name" value="Methylated DNA-protein cysteine methyltransferase domain"/>
    <property type="match status" value="1"/>
</dbReference>
<evidence type="ECO:0000256" key="8">
    <source>
        <dbReference type="ARBA" id="ARBA00023163"/>
    </source>
</evidence>
<evidence type="ECO:0000259" key="11">
    <source>
        <dbReference type="PROSITE" id="PS01124"/>
    </source>
</evidence>
<comment type="similarity">
    <text evidence="2">Belongs to the MGMT family.</text>
</comment>
<evidence type="ECO:0000256" key="2">
    <source>
        <dbReference type="ARBA" id="ARBA00008711"/>
    </source>
</evidence>
<keyword evidence="5 12" id="KW-0808">Transferase</keyword>
<dbReference type="Gene3D" id="1.10.10.10">
    <property type="entry name" value="Winged helix-like DNA-binding domain superfamily/Winged helix DNA-binding domain"/>
    <property type="match status" value="1"/>
</dbReference>